<sequence length="300" mass="34142">MIAFIDEHRSRLGVEPICRLLPIAPSTYYEVAAKRADVDRLSARARSDMAMKIEIRRVFNENFQVYGARKVWRQLQREGFDIARCTVARLMKMIGLQGVIRGKPVRTTVPDKATPCPLDRVNRHFFAPAPNMLWLSDFTYVATWQGSSTSLRDRSFARRIVGWRASRTAHAGFVLDALDQALHDRRPAHRGGLIHHSDRGSQYVSIRYSERLAEAGIEPSVGSVGDSYDNALAETINGLYKAEVIHRRGPWRNFEAVEFATLEWVDWFNNRRLLEPIGNIPPAEAEERYYAMLDAPAMAA</sequence>
<keyword evidence="3" id="KW-1185">Reference proteome</keyword>
<evidence type="ECO:0000313" key="3">
    <source>
        <dbReference type="Proteomes" id="UP000252893"/>
    </source>
</evidence>
<dbReference type="Pfam" id="PF13276">
    <property type="entry name" value="HTH_21"/>
    <property type="match status" value="1"/>
</dbReference>
<evidence type="ECO:0000313" key="2">
    <source>
        <dbReference type="EMBL" id="RBO87063.1"/>
    </source>
</evidence>
<dbReference type="InterPro" id="IPR001584">
    <property type="entry name" value="Integrase_cat-core"/>
</dbReference>
<dbReference type="EMBL" id="QNRH01000037">
    <property type="protein sequence ID" value="RBO87063.1"/>
    <property type="molecule type" value="Genomic_DNA"/>
</dbReference>
<proteinExistence type="predicted"/>
<dbReference type="InterPro" id="IPR012337">
    <property type="entry name" value="RNaseH-like_sf"/>
</dbReference>
<reference evidence="2 3" key="1">
    <citation type="submission" date="2018-06" db="EMBL/GenBank/DDBJ databases">
        <title>Genomic Encyclopedia of Type Strains, Phase IV (KMG-IV): sequencing the most valuable type-strain genomes for metagenomic binning, comparative biology and taxonomic classification.</title>
        <authorList>
            <person name="Goeker M."/>
        </authorList>
    </citation>
    <scope>NUCLEOTIDE SEQUENCE [LARGE SCALE GENOMIC DNA]</scope>
    <source>
        <strain evidence="2 3">DSM 25619</strain>
    </source>
</reference>
<evidence type="ECO:0000259" key="1">
    <source>
        <dbReference type="PROSITE" id="PS50994"/>
    </source>
</evidence>
<dbReference type="GO" id="GO:0015074">
    <property type="term" value="P:DNA integration"/>
    <property type="evidence" value="ECO:0007669"/>
    <property type="project" value="InterPro"/>
</dbReference>
<dbReference type="PANTHER" id="PTHR46889:SF5">
    <property type="entry name" value="INTEGRASE PROTEIN"/>
    <property type="match status" value="1"/>
</dbReference>
<feature type="domain" description="Integrase catalytic" evidence="1">
    <location>
        <begin position="126"/>
        <end position="290"/>
    </location>
</feature>
<comment type="caution">
    <text evidence="2">The sequence shown here is derived from an EMBL/GenBank/DDBJ whole genome shotgun (WGS) entry which is preliminary data.</text>
</comment>
<dbReference type="InterPro" id="IPR025948">
    <property type="entry name" value="HTH-like_dom"/>
</dbReference>
<dbReference type="InterPro" id="IPR036397">
    <property type="entry name" value="RNaseH_sf"/>
</dbReference>
<dbReference type="PROSITE" id="PS50994">
    <property type="entry name" value="INTEGRASE"/>
    <property type="match status" value="1"/>
</dbReference>
<dbReference type="AlphaFoldDB" id="A0A366DAL0"/>
<organism evidence="2 3">
    <name type="scientific">Pseudochrobactrum asaccharolyticum</name>
    <dbReference type="NCBI Taxonomy" id="354351"/>
    <lineage>
        <taxon>Bacteria</taxon>
        <taxon>Pseudomonadati</taxon>
        <taxon>Pseudomonadota</taxon>
        <taxon>Alphaproteobacteria</taxon>
        <taxon>Hyphomicrobiales</taxon>
        <taxon>Brucellaceae</taxon>
        <taxon>Pseudochrobactrum</taxon>
    </lineage>
</organism>
<dbReference type="SUPFAM" id="SSF53098">
    <property type="entry name" value="Ribonuclease H-like"/>
    <property type="match status" value="1"/>
</dbReference>
<name>A0A366DAL0_9HYPH</name>
<dbReference type="PANTHER" id="PTHR46889">
    <property type="entry name" value="TRANSPOSASE INSF FOR INSERTION SEQUENCE IS3B-RELATED"/>
    <property type="match status" value="1"/>
</dbReference>
<dbReference type="InterPro" id="IPR050900">
    <property type="entry name" value="Transposase_IS3/IS150/IS904"/>
</dbReference>
<dbReference type="Proteomes" id="UP000252893">
    <property type="component" value="Unassembled WGS sequence"/>
</dbReference>
<dbReference type="GO" id="GO:0003676">
    <property type="term" value="F:nucleic acid binding"/>
    <property type="evidence" value="ECO:0007669"/>
    <property type="project" value="InterPro"/>
</dbReference>
<protein>
    <submittedName>
        <fullName evidence="2">Transposase InsO family protein</fullName>
    </submittedName>
</protein>
<dbReference type="NCBIfam" id="NF033516">
    <property type="entry name" value="transpos_IS3"/>
    <property type="match status" value="1"/>
</dbReference>
<dbReference type="Gene3D" id="3.30.420.10">
    <property type="entry name" value="Ribonuclease H-like superfamily/Ribonuclease H"/>
    <property type="match status" value="1"/>
</dbReference>
<dbReference type="InterPro" id="IPR048020">
    <property type="entry name" value="Transpos_IS3"/>
</dbReference>
<accession>A0A366DAL0</accession>
<dbReference type="Pfam" id="PF00665">
    <property type="entry name" value="rve"/>
    <property type="match status" value="1"/>
</dbReference>
<gene>
    <name evidence="2" type="ORF">DFR47_1371</name>
</gene>